<feature type="binding site" evidence="6">
    <location>
        <begin position="13"/>
        <end position="15"/>
    </location>
    <ligand>
        <name>N(1)-(5-phospho-beta-D-ribosyl)glycinamide</name>
        <dbReference type="ChEBI" id="CHEBI:143788"/>
    </ligand>
</feature>
<comment type="similarity">
    <text evidence="4 6">Belongs to the GART family.</text>
</comment>
<gene>
    <name evidence="6" type="primary">purN</name>
    <name evidence="8" type="ORF">C5O00_04865</name>
</gene>
<comment type="caution">
    <text evidence="6">Lacks conserved residue(s) required for the propagation of feature annotation.</text>
</comment>
<dbReference type="PROSITE" id="PS00373">
    <property type="entry name" value="GART"/>
    <property type="match status" value="1"/>
</dbReference>
<evidence type="ECO:0000256" key="4">
    <source>
        <dbReference type="ARBA" id="ARBA00038440"/>
    </source>
</evidence>
<keyword evidence="9" id="KW-1185">Reference proteome</keyword>
<evidence type="ECO:0000256" key="2">
    <source>
        <dbReference type="ARBA" id="ARBA00022679"/>
    </source>
</evidence>
<feature type="domain" description="Formyl transferase N-terminal" evidence="7">
    <location>
        <begin position="3"/>
        <end position="183"/>
    </location>
</feature>
<evidence type="ECO:0000256" key="3">
    <source>
        <dbReference type="ARBA" id="ARBA00022755"/>
    </source>
</evidence>
<sequence>MKKRIAIFASGSGTNAQNIIRYFKSSPVGEVVLVLSNKRHAKVLERAENEDIKSLYFDKADLYSEKGVLRTLEKTRVDLIVLAGFLLKFPEIILNKYPNKVINIHPALLPAYGGKGMYGKHVHEAVINNGETQSGITIHYVNEAYDEGAIIFQACTDISVEDTPESLAEKIHILEYEHFPQVIEQLITSEENG</sequence>
<reference evidence="8 9" key="1">
    <citation type="submission" date="2018-02" db="EMBL/GenBank/DDBJ databases">
        <title>Genomic analysis of the strain RR4-38 isolated from a seawater recirculating aquaculture system.</title>
        <authorList>
            <person name="Kim Y.-S."/>
            <person name="Jang Y.H."/>
            <person name="Kim K.-H."/>
        </authorList>
    </citation>
    <scope>NUCLEOTIDE SEQUENCE [LARGE SCALE GENOMIC DNA]</scope>
    <source>
        <strain evidence="8 9">RR4-38</strain>
    </source>
</reference>
<dbReference type="GO" id="GO:0004644">
    <property type="term" value="F:phosphoribosylglycinamide formyltransferase activity"/>
    <property type="evidence" value="ECO:0007669"/>
    <property type="project" value="UniProtKB-UniRule"/>
</dbReference>
<evidence type="ECO:0000256" key="6">
    <source>
        <dbReference type="HAMAP-Rule" id="MF_01930"/>
    </source>
</evidence>
<evidence type="ECO:0000313" key="9">
    <source>
        <dbReference type="Proteomes" id="UP000238442"/>
    </source>
</evidence>
<dbReference type="InterPro" id="IPR036477">
    <property type="entry name" value="Formyl_transf_N_sf"/>
</dbReference>
<keyword evidence="2 6" id="KW-0808">Transferase</keyword>
<dbReference type="OrthoDB" id="9806170at2"/>
<dbReference type="SUPFAM" id="SSF53328">
    <property type="entry name" value="Formyltransferase"/>
    <property type="match status" value="1"/>
</dbReference>
<dbReference type="UniPathway" id="UPA00074">
    <property type="reaction ID" value="UER00126"/>
</dbReference>
<name>A0A2S0HVF6_9FLAO</name>
<dbReference type="AlphaFoldDB" id="A0A2S0HVF6"/>
<dbReference type="GO" id="GO:0005829">
    <property type="term" value="C:cytosol"/>
    <property type="evidence" value="ECO:0007669"/>
    <property type="project" value="TreeGrafter"/>
</dbReference>
<evidence type="ECO:0000259" key="7">
    <source>
        <dbReference type="Pfam" id="PF00551"/>
    </source>
</evidence>
<proteinExistence type="inferred from homology"/>
<dbReference type="InterPro" id="IPR002376">
    <property type="entry name" value="Formyl_transf_N"/>
</dbReference>
<organism evidence="8 9">
    <name type="scientific">Pukyongia salina</name>
    <dbReference type="NCBI Taxonomy" id="2094025"/>
    <lineage>
        <taxon>Bacteria</taxon>
        <taxon>Pseudomonadati</taxon>
        <taxon>Bacteroidota</taxon>
        <taxon>Flavobacteriia</taxon>
        <taxon>Flavobacteriales</taxon>
        <taxon>Flavobacteriaceae</taxon>
        <taxon>Pukyongia</taxon>
    </lineage>
</organism>
<feature type="binding site" evidence="6">
    <location>
        <position position="103"/>
    </location>
    <ligand>
        <name>(6R)-10-formyltetrahydrofolate</name>
        <dbReference type="ChEBI" id="CHEBI:195366"/>
    </ligand>
</feature>
<feature type="active site" description="Proton donor" evidence="6">
    <location>
        <position position="105"/>
    </location>
</feature>
<dbReference type="RefSeq" id="WP_105215447.1">
    <property type="nucleotide sequence ID" value="NZ_CP027062.1"/>
</dbReference>
<dbReference type="KEGG" id="aue:C5O00_04865"/>
<dbReference type="InterPro" id="IPR001555">
    <property type="entry name" value="GART_AS"/>
</dbReference>
<dbReference type="InterPro" id="IPR004607">
    <property type="entry name" value="GART"/>
</dbReference>
<comment type="catalytic activity">
    <reaction evidence="5 6">
        <text>N(1)-(5-phospho-beta-D-ribosyl)glycinamide + (6R)-10-formyltetrahydrofolate = N(2)-formyl-N(1)-(5-phospho-beta-D-ribosyl)glycinamide + (6S)-5,6,7,8-tetrahydrofolate + H(+)</text>
        <dbReference type="Rhea" id="RHEA:15053"/>
        <dbReference type="ChEBI" id="CHEBI:15378"/>
        <dbReference type="ChEBI" id="CHEBI:57453"/>
        <dbReference type="ChEBI" id="CHEBI:143788"/>
        <dbReference type="ChEBI" id="CHEBI:147286"/>
        <dbReference type="ChEBI" id="CHEBI:195366"/>
        <dbReference type="EC" id="2.1.2.2"/>
    </reaction>
</comment>
<dbReference type="HAMAP" id="MF_01930">
    <property type="entry name" value="PurN"/>
    <property type="match status" value="1"/>
</dbReference>
<dbReference type="PANTHER" id="PTHR43369">
    <property type="entry name" value="PHOSPHORIBOSYLGLYCINAMIDE FORMYLTRANSFERASE"/>
    <property type="match status" value="1"/>
</dbReference>
<evidence type="ECO:0000313" key="8">
    <source>
        <dbReference type="EMBL" id="AVI50534.1"/>
    </source>
</evidence>
<comment type="pathway">
    <text evidence="1 6">Purine metabolism; IMP biosynthesis via de novo pathway; N(2)-formyl-N(1)-(5-phospho-D-ribosyl)glycinamide from N(1)-(5-phospho-D-ribosyl)glycinamide (10-formyl THF route): step 1/1.</text>
</comment>
<dbReference type="EMBL" id="CP027062">
    <property type="protein sequence ID" value="AVI50534.1"/>
    <property type="molecule type" value="Genomic_DNA"/>
</dbReference>
<dbReference type="Pfam" id="PF00551">
    <property type="entry name" value="Formyl_trans_N"/>
    <property type="match status" value="1"/>
</dbReference>
<dbReference type="PANTHER" id="PTHR43369:SF2">
    <property type="entry name" value="PHOSPHORIBOSYLGLYCINAMIDE FORMYLTRANSFERASE"/>
    <property type="match status" value="1"/>
</dbReference>
<keyword evidence="3 6" id="KW-0658">Purine biosynthesis</keyword>
<protein>
    <recommendedName>
        <fullName evidence="6">Phosphoribosylglycinamide formyltransferase</fullName>
        <ecNumber evidence="6">2.1.2.2</ecNumber>
    </recommendedName>
    <alternativeName>
        <fullName evidence="6">5'-phosphoribosylglycinamide transformylase</fullName>
    </alternativeName>
    <alternativeName>
        <fullName evidence="6">GAR transformylase</fullName>
        <shortName evidence="6">GART</shortName>
    </alternativeName>
</protein>
<dbReference type="CDD" id="cd08645">
    <property type="entry name" value="FMT_core_GART"/>
    <property type="match status" value="1"/>
</dbReference>
<evidence type="ECO:0000256" key="1">
    <source>
        <dbReference type="ARBA" id="ARBA00005054"/>
    </source>
</evidence>
<feature type="site" description="Raises pKa of active site His" evidence="6">
    <location>
        <position position="146"/>
    </location>
</feature>
<dbReference type="Gene3D" id="3.40.50.170">
    <property type="entry name" value="Formyl transferase, N-terminal domain"/>
    <property type="match status" value="1"/>
</dbReference>
<dbReference type="GO" id="GO:0006189">
    <property type="term" value="P:'de novo' IMP biosynthetic process"/>
    <property type="evidence" value="ECO:0007669"/>
    <property type="project" value="UniProtKB-UniRule"/>
</dbReference>
<dbReference type="EC" id="2.1.2.2" evidence="6"/>
<accession>A0A2S0HVF6</accession>
<comment type="function">
    <text evidence="6">Catalyzes the transfer of a formyl group from 10-formyltetrahydrofolate to 5-phospho-ribosyl-glycinamide (GAR), producing 5-phospho-ribosyl-N-formylglycinamide (FGAR) and tetrahydrofolate.</text>
</comment>
<evidence type="ECO:0000256" key="5">
    <source>
        <dbReference type="ARBA" id="ARBA00047664"/>
    </source>
</evidence>
<dbReference type="Proteomes" id="UP000238442">
    <property type="component" value="Chromosome"/>
</dbReference>